<dbReference type="OrthoDB" id="101791at2759"/>
<evidence type="ECO:0000313" key="2">
    <source>
        <dbReference type="Proteomes" id="UP000631114"/>
    </source>
</evidence>
<dbReference type="PANTHER" id="PTHR47602:SF2">
    <property type="entry name" value="F-BOX PROTEIN SKIP22"/>
    <property type="match status" value="1"/>
</dbReference>
<organism evidence="1 2">
    <name type="scientific">Coptis chinensis</name>
    <dbReference type="NCBI Taxonomy" id="261450"/>
    <lineage>
        <taxon>Eukaryota</taxon>
        <taxon>Viridiplantae</taxon>
        <taxon>Streptophyta</taxon>
        <taxon>Embryophyta</taxon>
        <taxon>Tracheophyta</taxon>
        <taxon>Spermatophyta</taxon>
        <taxon>Magnoliopsida</taxon>
        <taxon>Ranunculales</taxon>
        <taxon>Ranunculaceae</taxon>
        <taxon>Coptidoideae</taxon>
        <taxon>Coptis</taxon>
    </lineage>
</organism>
<evidence type="ECO:0008006" key="3">
    <source>
        <dbReference type="Google" id="ProtNLM"/>
    </source>
</evidence>
<comment type="caution">
    <text evidence="1">The sequence shown here is derived from an EMBL/GenBank/DDBJ whole genome shotgun (WGS) entry which is preliminary data.</text>
</comment>
<dbReference type="PANTHER" id="PTHR47602">
    <property type="entry name" value="F-BOX PROTEIN SKIP22"/>
    <property type="match status" value="1"/>
</dbReference>
<keyword evidence="2" id="KW-1185">Reference proteome</keyword>
<name>A0A835HW14_9MAGN</name>
<accession>A0A835HW14</accession>
<gene>
    <name evidence="1" type="ORF">IFM89_024075</name>
</gene>
<dbReference type="AlphaFoldDB" id="A0A835HW14"/>
<evidence type="ECO:0000313" key="1">
    <source>
        <dbReference type="EMBL" id="KAF9606254.1"/>
    </source>
</evidence>
<sequence length="175" mass="20032">MEKEKMERTEICTFLKNVFKDIVGNGNGHNAVKGRTLLIIAIHAVLLEFGFVCVDRLSQRKIDTQPKKKKRKIDKFHLPEGRMPRSRHWRYTVLDLIGVGSEVLETVELSKVLEFWRIVKDKLALPLLIDLCEKTGLIPPPCFMRLPAELKLKILEFLPSANDFGMVGCVSSEQM</sequence>
<reference evidence="1 2" key="1">
    <citation type="submission" date="2020-10" db="EMBL/GenBank/DDBJ databases">
        <title>The Coptis chinensis genome and diversification of protoberbering-type alkaloids.</title>
        <authorList>
            <person name="Wang B."/>
            <person name="Shu S."/>
            <person name="Song C."/>
            <person name="Liu Y."/>
        </authorList>
    </citation>
    <scope>NUCLEOTIDE SEQUENCE [LARGE SCALE GENOMIC DNA]</scope>
    <source>
        <strain evidence="1">HL-2020</strain>
        <tissue evidence="1">Leaf</tissue>
    </source>
</reference>
<dbReference type="Proteomes" id="UP000631114">
    <property type="component" value="Unassembled WGS sequence"/>
</dbReference>
<proteinExistence type="predicted"/>
<protein>
    <recommendedName>
        <fullName evidence="3">F-box domain-containing protein</fullName>
    </recommendedName>
</protein>
<dbReference type="EMBL" id="JADFTS010000005">
    <property type="protein sequence ID" value="KAF9606254.1"/>
    <property type="molecule type" value="Genomic_DNA"/>
</dbReference>